<gene>
    <name evidence="2" type="ORF">MNBD_ALPHA01-813</name>
</gene>
<dbReference type="Gene3D" id="1.10.150.690">
    <property type="entry name" value="DUF2063"/>
    <property type="match status" value="1"/>
</dbReference>
<proteinExistence type="predicted"/>
<organism evidence="2">
    <name type="scientific">hydrothermal vent metagenome</name>
    <dbReference type="NCBI Taxonomy" id="652676"/>
    <lineage>
        <taxon>unclassified sequences</taxon>
        <taxon>metagenomes</taxon>
        <taxon>ecological metagenomes</taxon>
    </lineage>
</organism>
<protein>
    <recommendedName>
        <fullName evidence="1">Putative DNA-binding domain-containing protein</fullName>
    </recommendedName>
</protein>
<dbReference type="EMBL" id="UOEJ01000052">
    <property type="protein sequence ID" value="VAV93815.1"/>
    <property type="molecule type" value="Genomic_DNA"/>
</dbReference>
<dbReference type="Pfam" id="PF09836">
    <property type="entry name" value="DUF2063"/>
    <property type="match status" value="1"/>
</dbReference>
<dbReference type="InterPro" id="IPR044922">
    <property type="entry name" value="DUF2063_N_sf"/>
</dbReference>
<reference evidence="2" key="1">
    <citation type="submission" date="2018-06" db="EMBL/GenBank/DDBJ databases">
        <authorList>
            <person name="Zhirakovskaya E."/>
        </authorList>
    </citation>
    <scope>NUCLEOTIDE SEQUENCE</scope>
</reference>
<sequence>MTGLHEIQDKFTRAILDERPDIIAQEIVTDGFSAGEGYNIHRNNSFITLGLALGQNFPVLCRLVGQRFFDHLAREYVKEYPPETPLLMSYGALMAGFLVDFKPTADLPYLAHVARLEHLWNKCFNGPDSQGFDPEELREVDPESLDGVIFSLLPNICLMSSPYPVLDIWLANQDKGPEIKNINLDDGPCYLAIFRKRQEVEIMSLDRAGYDFLGRLRAGDALGCATEKILAEHPDFDLQKALRNIIANEMIERIIW</sequence>
<evidence type="ECO:0000313" key="2">
    <source>
        <dbReference type="EMBL" id="VAV93815.1"/>
    </source>
</evidence>
<dbReference type="AlphaFoldDB" id="A0A3B0SFS6"/>
<name>A0A3B0SFS6_9ZZZZ</name>
<accession>A0A3B0SFS6</accession>
<dbReference type="InterPro" id="IPR018640">
    <property type="entry name" value="DUF2063"/>
</dbReference>
<feature type="domain" description="Putative DNA-binding" evidence="1">
    <location>
        <begin position="6"/>
        <end position="98"/>
    </location>
</feature>
<evidence type="ECO:0000259" key="1">
    <source>
        <dbReference type="Pfam" id="PF09836"/>
    </source>
</evidence>